<dbReference type="Pfam" id="PF00107">
    <property type="entry name" value="ADH_zinc_N"/>
    <property type="match status" value="1"/>
</dbReference>
<evidence type="ECO:0000313" key="4">
    <source>
        <dbReference type="EMBL" id="KAA1177206.1"/>
    </source>
</evidence>
<sequence length="346" mass="37043">MNQHHSQTNHLGTSPAGALTRTVVFHALGGPEVLQIEEQALAEPRHGEVRLRVEAVGLNHSEGAFVRGTYVEQPRLPSKLGYEAVGIVTAVGEGVDPSLIGRRLSSIPGFSMNDYGVLSEQAILPVHALTEAPPNLSPTQAAAVWTSHLTAYGALILFGNVRPGDYVIIRASSSSVGVAAIQIAKAEGATVIAATRTSAKRDDLLALGADHVIASDEEDLPARVKEITSGEGARLILDPVGGPDLEKLAEAAARDATIFLFGSLSEQPSTFPQAGWGKGLALRAYTMMELWATSERMEKAKQYIYQGLEGGQLSPKITEVFRFEDVRKAFEYQARAQHVGKIVITF</sequence>
<dbReference type="SUPFAM" id="SSF50129">
    <property type="entry name" value="GroES-like"/>
    <property type="match status" value="1"/>
</dbReference>
<dbReference type="GO" id="GO:0070402">
    <property type="term" value="F:NADPH binding"/>
    <property type="evidence" value="ECO:0007669"/>
    <property type="project" value="TreeGrafter"/>
</dbReference>
<protein>
    <submittedName>
        <fullName evidence="4">Zinc-dependent alcohol dehydrogenase family protein</fullName>
    </submittedName>
</protein>
<gene>
    <name evidence="4" type="ORF">FP026_25250</name>
</gene>
<dbReference type="Pfam" id="PF08240">
    <property type="entry name" value="ADH_N"/>
    <property type="match status" value="1"/>
</dbReference>
<dbReference type="AlphaFoldDB" id="A0A5B0VRE5"/>
<feature type="domain" description="Enoyl reductase (ER)" evidence="3">
    <location>
        <begin position="29"/>
        <end position="344"/>
    </location>
</feature>
<dbReference type="OrthoDB" id="9805883at2"/>
<reference evidence="4 5" key="1">
    <citation type="submission" date="2019-07" db="EMBL/GenBank/DDBJ databases">
        <title>The Draft Genome Sequence of Rhizobium tropici SARCC-755 Associated with Superior Nodulation on Pigeonpea (Cajanus cajan (L.) Millsp.).</title>
        <authorList>
            <person name="Bopape F.L."/>
            <person name="Hassen A.I."/>
            <person name="Swanevelder Z.H."/>
            <person name="Gwata E.T."/>
        </authorList>
    </citation>
    <scope>NUCLEOTIDE SEQUENCE [LARGE SCALE GENOMIC DNA]</scope>
    <source>
        <strain evidence="4 5">SARCC-755</strain>
    </source>
</reference>
<name>A0A5B0VRE5_RHITR</name>
<organism evidence="4 5">
    <name type="scientific">Rhizobium tropici</name>
    <dbReference type="NCBI Taxonomy" id="398"/>
    <lineage>
        <taxon>Bacteria</taxon>
        <taxon>Pseudomonadati</taxon>
        <taxon>Pseudomonadota</taxon>
        <taxon>Alphaproteobacteria</taxon>
        <taxon>Hyphomicrobiales</taxon>
        <taxon>Rhizobiaceae</taxon>
        <taxon>Rhizobium/Agrobacterium group</taxon>
        <taxon>Rhizobium</taxon>
    </lineage>
</organism>
<evidence type="ECO:0000313" key="5">
    <source>
        <dbReference type="Proteomes" id="UP000323608"/>
    </source>
</evidence>
<dbReference type="InterPro" id="IPR020843">
    <property type="entry name" value="ER"/>
</dbReference>
<proteinExistence type="predicted"/>
<keyword evidence="2" id="KW-0560">Oxidoreductase</keyword>
<dbReference type="SMART" id="SM00829">
    <property type="entry name" value="PKS_ER"/>
    <property type="match status" value="1"/>
</dbReference>
<dbReference type="SUPFAM" id="SSF51735">
    <property type="entry name" value="NAD(P)-binding Rossmann-fold domains"/>
    <property type="match status" value="1"/>
</dbReference>
<dbReference type="GO" id="GO:0016651">
    <property type="term" value="F:oxidoreductase activity, acting on NAD(P)H"/>
    <property type="evidence" value="ECO:0007669"/>
    <property type="project" value="TreeGrafter"/>
</dbReference>
<dbReference type="PANTHER" id="PTHR48106:SF5">
    <property type="entry name" value="ZINC-CONTAINING ALCOHOL DEHYDROGENASE"/>
    <property type="match status" value="1"/>
</dbReference>
<keyword evidence="1" id="KW-0521">NADP</keyword>
<dbReference type="InterPro" id="IPR011032">
    <property type="entry name" value="GroES-like_sf"/>
</dbReference>
<dbReference type="Proteomes" id="UP000323608">
    <property type="component" value="Unassembled WGS sequence"/>
</dbReference>
<dbReference type="CDD" id="cd08268">
    <property type="entry name" value="MDR2"/>
    <property type="match status" value="1"/>
</dbReference>
<dbReference type="InterPro" id="IPR013149">
    <property type="entry name" value="ADH-like_C"/>
</dbReference>
<dbReference type="Gene3D" id="3.90.180.10">
    <property type="entry name" value="Medium-chain alcohol dehydrogenases, catalytic domain"/>
    <property type="match status" value="1"/>
</dbReference>
<evidence type="ECO:0000256" key="2">
    <source>
        <dbReference type="ARBA" id="ARBA00023002"/>
    </source>
</evidence>
<dbReference type="EMBL" id="VNIP01000013">
    <property type="protein sequence ID" value="KAA1177206.1"/>
    <property type="molecule type" value="Genomic_DNA"/>
</dbReference>
<dbReference type="InterPro" id="IPR013154">
    <property type="entry name" value="ADH-like_N"/>
</dbReference>
<dbReference type="PANTHER" id="PTHR48106">
    <property type="entry name" value="QUINONE OXIDOREDUCTASE PIG3-RELATED"/>
    <property type="match status" value="1"/>
</dbReference>
<dbReference type="RefSeq" id="WP_149637326.1">
    <property type="nucleotide sequence ID" value="NZ_VNIP01000013.1"/>
</dbReference>
<comment type="caution">
    <text evidence="4">The sequence shown here is derived from an EMBL/GenBank/DDBJ whole genome shotgun (WGS) entry which is preliminary data.</text>
</comment>
<dbReference type="InterPro" id="IPR036291">
    <property type="entry name" value="NAD(P)-bd_dom_sf"/>
</dbReference>
<evidence type="ECO:0000259" key="3">
    <source>
        <dbReference type="SMART" id="SM00829"/>
    </source>
</evidence>
<dbReference type="Gene3D" id="3.40.50.720">
    <property type="entry name" value="NAD(P)-binding Rossmann-like Domain"/>
    <property type="match status" value="1"/>
</dbReference>
<accession>A0A5B0VRE5</accession>
<evidence type="ECO:0000256" key="1">
    <source>
        <dbReference type="ARBA" id="ARBA00022857"/>
    </source>
</evidence>